<evidence type="ECO:0000256" key="1">
    <source>
        <dbReference type="ARBA" id="ARBA00004395"/>
    </source>
</evidence>
<protein>
    <recommendedName>
        <fullName evidence="3">Conserved oligomeric Golgi complex subunit 3</fullName>
    </recommendedName>
    <alternativeName>
        <fullName evidence="8">Component of oligomeric Golgi complex 3</fullName>
    </alternativeName>
</protein>
<evidence type="ECO:0000313" key="12">
    <source>
        <dbReference type="Proteomes" id="UP000494206"/>
    </source>
</evidence>
<evidence type="ECO:0000313" key="11">
    <source>
        <dbReference type="EMBL" id="CAB3407816.1"/>
    </source>
</evidence>
<keyword evidence="4" id="KW-0813">Transport</keyword>
<evidence type="ECO:0000256" key="4">
    <source>
        <dbReference type="ARBA" id="ARBA00022448"/>
    </source>
</evidence>
<evidence type="ECO:0000256" key="3">
    <source>
        <dbReference type="ARBA" id="ARBA00020976"/>
    </source>
</evidence>
<reference evidence="11 12" key="1">
    <citation type="submission" date="2020-04" db="EMBL/GenBank/DDBJ databases">
        <authorList>
            <person name="Laetsch R D."/>
            <person name="Stevens L."/>
            <person name="Kumar S."/>
            <person name="Blaxter L. M."/>
        </authorList>
    </citation>
    <scope>NUCLEOTIDE SEQUENCE [LARGE SCALE GENOMIC DNA]</scope>
</reference>
<comment type="caution">
    <text evidence="11">The sequence shown here is derived from an EMBL/GenBank/DDBJ whole genome shotgun (WGS) entry which is preliminary data.</text>
</comment>
<evidence type="ECO:0000256" key="6">
    <source>
        <dbReference type="ARBA" id="ARBA00023034"/>
    </source>
</evidence>
<gene>
    <name evidence="11" type="ORF">CBOVIS_LOCUS9681</name>
</gene>
<evidence type="ECO:0000256" key="9">
    <source>
        <dbReference type="SAM" id="Coils"/>
    </source>
</evidence>
<dbReference type="GO" id="GO:0017119">
    <property type="term" value="C:Golgi transport complex"/>
    <property type="evidence" value="ECO:0007669"/>
    <property type="project" value="TreeGrafter"/>
</dbReference>
<dbReference type="InterPro" id="IPR007265">
    <property type="entry name" value="COG_su3"/>
</dbReference>
<dbReference type="AlphaFoldDB" id="A0A8S1F7I3"/>
<evidence type="ECO:0000256" key="7">
    <source>
        <dbReference type="ARBA" id="ARBA00023136"/>
    </source>
</evidence>
<accession>A0A8S1F7I3</accession>
<comment type="similarity">
    <text evidence="2">Belongs to the COG3 family.</text>
</comment>
<feature type="coiled-coil region" evidence="9">
    <location>
        <begin position="127"/>
        <end position="154"/>
    </location>
</feature>
<evidence type="ECO:0000256" key="8">
    <source>
        <dbReference type="ARBA" id="ARBA00031339"/>
    </source>
</evidence>
<dbReference type="PANTHER" id="PTHR13302">
    <property type="entry name" value="CONSERVED OLIGOMERIC GOLGI COMPLEX COMPONENT 3"/>
    <property type="match status" value="1"/>
</dbReference>
<dbReference type="PROSITE" id="PS50177">
    <property type="entry name" value="NTF2_DOMAIN"/>
    <property type="match status" value="1"/>
</dbReference>
<dbReference type="InterPro" id="IPR048320">
    <property type="entry name" value="COG3_N"/>
</dbReference>
<dbReference type="GO" id="GO:0000139">
    <property type="term" value="C:Golgi membrane"/>
    <property type="evidence" value="ECO:0007669"/>
    <property type="project" value="UniProtKB-SubCell"/>
</dbReference>
<name>A0A8S1F7I3_9PELO</name>
<dbReference type="Proteomes" id="UP000494206">
    <property type="component" value="Unassembled WGS sequence"/>
</dbReference>
<evidence type="ECO:0000256" key="2">
    <source>
        <dbReference type="ARBA" id="ARBA00009936"/>
    </source>
</evidence>
<dbReference type="SUPFAM" id="SSF54427">
    <property type="entry name" value="NTF2-like"/>
    <property type="match status" value="1"/>
</dbReference>
<keyword evidence="7" id="KW-0472">Membrane</keyword>
<evidence type="ECO:0000259" key="10">
    <source>
        <dbReference type="PROSITE" id="PS50177"/>
    </source>
</evidence>
<keyword evidence="12" id="KW-1185">Reference proteome</keyword>
<keyword evidence="9" id="KW-0175">Coiled coil</keyword>
<dbReference type="InterPro" id="IPR032710">
    <property type="entry name" value="NTF2-like_dom_sf"/>
</dbReference>
<dbReference type="GO" id="GO:0007030">
    <property type="term" value="P:Golgi organization"/>
    <property type="evidence" value="ECO:0007669"/>
    <property type="project" value="TreeGrafter"/>
</dbReference>
<dbReference type="Gene3D" id="3.10.450.50">
    <property type="match status" value="1"/>
</dbReference>
<sequence>MPSTQHNVQCIDAQRVANVSPELNGGILLNVTGTVVVGDGDLRIFTQSIMLMEIEHMRTVELLAAKAANWGLPNDEEIDDIEGPSDDRCTSQLLAETLDSVRKREKELIEQQYHPDVNAIRSNAKTLHELQGRIETVKNTMKELQEAYQSVSSRTSSLHDACDRALAQQNALSTGSDMIKTNLYYFKKADAIMKKLSVAKLMVTGQSFAAILASIDECLSFLRSHPEYKESATYVAKFEQCLSRALTWVRIGVLADLESCFNDVKDRQAQLNIDYEKIGRSGADEDTFALLYGVFASKASSIKGAISVVEQRFWNVPEFEEMLAECQFAYFAKRNLLLAPILESTLANLSAINANSTCRLTRDACTFMLRTCDDEYRLYRQFFVTKNIGIGRTDGGHDGRMSPAASTIASVFKFDQQPTNVHPFETFTEQICRLLYDMLRPRIVHNPHLETLAELCNMIKVEMIENRCSLQMVATILGDDAESSSALNPRAGFVSVMGELVGDIAERIVHRAGLYALNDIGSYRPAPGDIAYPDMLKMMRKIEQEQLEKSAEEKPQVATAIDQHCLWYPTVRRTVLCLSKIFPCLDVGVFHSLAREMLACCIESLEVAANAIQTTPPAKGGWSKTLDSNLFVVKHLLILREQTAPYRHNVLRADALPTKDFSLDFSKFAHVLFDSKTKWFELSSHNTLLELITTVPIEVREEDGDSRRVLDQKLRSASLQLAHEASQIMIGKLAQWVDMAEDEMLKEGFKLESYPQLSANHLKDLSSEAYKNVGSKFVEIREAYSLYIGVAETEAILLSPVRKRVIDVFTRANAFATKCYDEEQRAVAALPNVQQLILLLNK</sequence>
<dbReference type="InterPro" id="IPR018222">
    <property type="entry name" value="Nuclear_transport_factor_2_euk"/>
</dbReference>
<dbReference type="EMBL" id="CADEPM010000006">
    <property type="protein sequence ID" value="CAB3407816.1"/>
    <property type="molecule type" value="Genomic_DNA"/>
</dbReference>
<feature type="domain" description="NTF2" evidence="10">
    <location>
        <begin position="1"/>
        <end position="75"/>
    </location>
</feature>
<dbReference type="GO" id="GO:0006886">
    <property type="term" value="P:intracellular protein transport"/>
    <property type="evidence" value="ECO:0007669"/>
    <property type="project" value="InterPro"/>
</dbReference>
<dbReference type="InterPro" id="IPR048685">
    <property type="entry name" value="COG3_C"/>
</dbReference>
<dbReference type="GO" id="GO:0006891">
    <property type="term" value="P:intra-Golgi vesicle-mediated transport"/>
    <property type="evidence" value="ECO:0007669"/>
    <property type="project" value="TreeGrafter"/>
</dbReference>
<dbReference type="Pfam" id="PF20671">
    <property type="entry name" value="COG3_C"/>
    <property type="match status" value="1"/>
</dbReference>
<dbReference type="PANTHER" id="PTHR13302:SF8">
    <property type="entry name" value="CONSERVED OLIGOMERIC GOLGI COMPLEX SUBUNIT 3"/>
    <property type="match status" value="1"/>
</dbReference>
<keyword evidence="5" id="KW-0653">Protein transport</keyword>
<proteinExistence type="inferred from homology"/>
<organism evidence="11 12">
    <name type="scientific">Caenorhabditis bovis</name>
    <dbReference type="NCBI Taxonomy" id="2654633"/>
    <lineage>
        <taxon>Eukaryota</taxon>
        <taxon>Metazoa</taxon>
        <taxon>Ecdysozoa</taxon>
        <taxon>Nematoda</taxon>
        <taxon>Chromadorea</taxon>
        <taxon>Rhabditida</taxon>
        <taxon>Rhabditina</taxon>
        <taxon>Rhabditomorpha</taxon>
        <taxon>Rhabditoidea</taxon>
        <taxon>Rhabditidae</taxon>
        <taxon>Peloderinae</taxon>
        <taxon>Caenorhabditis</taxon>
    </lineage>
</organism>
<comment type="subcellular location">
    <subcellularLocation>
        <location evidence="1">Golgi apparatus membrane</location>
        <topology evidence="1">Peripheral membrane protein</topology>
    </subcellularLocation>
</comment>
<dbReference type="GO" id="GO:0005801">
    <property type="term" value="C:cis-Golgi network"/>
    <property type="evidence" value="ECO:0007669"/>
    <property type="project" value="InterPro"/>
</dbReference>
<keyword evidence="6" id="KW-0333">Golgi apparatus</keyword>
<dbReference type="OrthoDB" id="296793at2759"/>
<dbReference type="Pfam" id="PF04136">
    <property type="entry name" value="COG3_N"/>
    <property type="match status" value="1"/>
</dbReference>
<evidence type="ECO:0000256" key="5">
    <source>
        <dbReference type="ARBA" id="ARBA00022927"/>
    </source>
</evidence>